<dbReference type="eggNOG" id="COG0303">
    <property type="taxonomic scope" value="Bacteria"/>
</dbReference>
<protein>
    <recommendedName>
        <fullName evidence="4">Molybdopterin molybdenumtransferase</fullName>
        <ecNumber evidence="4">2.10.1.1</ecNumber>
    </recommendedName>
</protein>
<evidence type="ECO:0000256" key="2">
    <source>
        <dbReference type="ARBA" id="ARBA00010763"/>
    </source>
</evidence>
<proteinExistence type="inferred from homology"/>
<dbReference type="PANTHER" id="PTHR10192:SF5">
    <property type="entry name" value="GEPHYRIN"/>
    <property type="match status" value="1"/>
</dbReference>
<keyword evidence="4" id="KW-0479">Metal-binding</keyword>
<dbReference type="EC" id="2.10.1.1" evidence="4"/>
<dbReference type="GO" id="GO:0005829">
    <property type="term" value="C:cytosol"/>
    <property type="evidence" value="ECO:0007669"/>
    <property type="project" value="TreeGrafter"/>
</dbReference>
<dbReference type="Gene3D" id="3.90.105.10">
    <property type="entry name" value="Molybdopterin biosynthesis moea protein, domain 2"/>
    <property type="match status" value="1"/>
</dbReference>
<comment type="function">
    <text evidence="1 4">Catalyzes the insertion of molybdate into adenylated molybdopterin with the concomitant release of AMP.</text>
</comment>
<name>F1Z792_9SPHN</name>
<dbReference type="Pfam" id="PF00994">
    <property type="entry name" value="MoCF_biosynth"/>
    <property type="match status" value="1"/>
</dbReference>
<keyword evidence="4" id="KW-0460">Magnesium</keyword>
<dbReference type="PANTHER" id="PTHR10192">
    <property type="entry name" value="MOLYBDOPTERIN BIOSYNTHESIS PROTEIN"/>
    <property type="match status" value="1"/>
</dbReference>
<dbReference type="Gene3D" id="2.170.190.11">
    <property type="entry name" value="Molybdopterin biosynthesis moea protein, domain 3"/>
    <property type="match status" value="1"/>
</dbReference>
<dbReference type="STRING" id="983920.Y88_2688"/>
<dbReference type="Gene3D" id="2.40.340.10">
    <property type="entry name" value="MoeA, C-terminal, domain IV"/>
    <property type="match status" value="1"/>
</dbReference>
<dbReference type="HOGENOM" id="CLU_010186_7_0_5"/>
<dbReference type="InterPro" id="IPR038987">
    <property type="entry name" value="MoeA-like"/>
</dbReference>
<dbReference type="GO" id="GO:0046872">
    <property type="term" value="F:metal ion binding"/>
    <property type="evidence" value="ECO:0007669"/>
    <property type="project" value="UniProtKB-UniRule"/>
</dbReference>
<dbReference type="SMART" id="SM00852">
    <property type="entry name" value="MoCF_biosynth"/>
    <property type="match status" value="1"/>
</dbReference>
<dbReference type="SUPFAM" id="SSF63882">
    <property type="entry name" value="MoeA N-terminal region -like"/>
    <property type="match status" value="1"/>
</dbReference>
<gene>
    <name evidence="6" type="ORF">Y88_2688</name>
</gene>
<dbReference type="EMBL" id="AEWJ01000027">
    <property type="protein sequence ID" value="EGD59510.1"/>
    <property type="molecule type" value="Genomic_DNA"/>
</dbReference>
<dbReference type="Proteomes" id="UP000004728">
    <property type="component" value="Unassembled WGS sequence"/>
</dbReference>
<keyword evidence="4" id="KW-0501">Molybdenum cofactor biosynthesis</keyword>
<dbReference type="CDD" id="cd00887">
    <property type="entry name" value="MoeA"/>
    <property type="match status" value="1"/>
</dbReference>
<comment type="catalytic activity">
    <reaction evidence="3">
        <text>adenylyl-molybdopterin + molybdate = Mo-molybdopterin + AMP + H(+)</text>
        <dbReference type="Rhea" id="RHEA:35047"/>
        <dbReference type="ChEBI" id="CHEBI:15378"/>
        <dbReference type="ChEBI" id="CHEBI:36264"/>
        <dbReference type="ChEBI" id="CHEBI:62727"/>
        <dbReference type="ChEBI" id="CHEBI:71302"/>
        <dbReference type="ChEBI" id="CHEBI:456215"/>
        <dbReference type="EC" id="2.10.1.1"/>
    </reaction>
</comment>
<feature type="domain" description="MoaB/Mog" evidence="5">
    <location>
        <begin position="176"/>
        <end position="315"/>
    </location>
</feature>
<accession>F1Z792</accession>
<evidence type="ECO:0000259" key="5">
    <source>
        <dbReference type="SMART" id="SM00852"/>
    </source>
</evidence>
<dbReference type="SUPFAM" id="SSF53218">
    <property type="entry name" value="Molybdenum cofactor biosynthesis proteins"/>
    <property type="match status" value="1"/>
</dbReference>
<dbReference type="InterPro" id="IPR036135">
    <property type="entry name" value="MoeA_linker/N_sf"/>
</dbReference>
<dbReference type="InterPro" id="IPR001453">
    <property type="entry name" value="MoaB/Mog_dom"/>
</dbReference>
<keyword evidence="4" id="KW-0500">Molybdenum</keyword>
<keyword evidence="7" id="KW-1185">Reference proteome</keyword>
<dbReference type="AlphaFoldDB" id="F1Z792"/>
<dbReference type="InterPro" id="IPR005110">
    <property type="entry name" value="MoeA_linker/N"/>
</dbReference>
<dbReference type="InterPro" id="IPR036425">
    <property type="entry name" value="MoaB/Mog-like_dom_sf"/>
</dbReference>
<reference evidence="6 7" key="1">
    <citation type="journal article" date="2012" name="J. Bacteriol.">
        <title>Draft Genome Sequence of Novosphingobium nitrogenifigens Y88T.</title>
        <authorList>
            <person name="Strabala T.J."/>
            <person name="Macdonald L."/>
            <person name="Liu V."/>
            <person name="Smit A.M."/>
        </authorList>
    </citation>
    <scope>NUCLEOTIDE SEQUENCE [LARGE SCALE GENOMIC DNA]</scope>
    <source>
        <strain evidence="6 7">DSM 19370</strain>
    </source>
</reference>
<dbReference type="FunCoup" id="F1Z792">
    <property type="interactions" value="566"/>
</dbReference>
<dbReference type="RefSeq" id="WP_008070377.1">
    <property type="nucleotide sequence ID" value="NZ_AQWK01000020.1"/>
</dbReference>
<comment type="cofactor">
    <cofactor evidence="4">
        <name>Mg(2+)</name>
        <dbReference type="ChEBI" id="CHEBI:18420"/>
    </cofactor>
</comment>
<sequence>MALIGYDEALALLSAGIEPLEGETIALAQAQGRVLAAPVTARISFPAGDASAMDGIAVRDADVTPGTAVRLIGTSYAGQPFSGTLGSGEGVRIFTGALLPDGADRVIMQEHVRFEDDLAHVGEGYGPGWHVRRAGEDFGKGDLLLPAGCLMGTGQLLCAAGGDVGEIMAVRRPRVRILATGSELVEPGEAAAHAATIPDSVSPAIAALVCNWGGEVVDRTRLPDDLPALAAWAGEALADADVIVVTGGASVGARDFAQAMFADAPLEPVFSKVAIKPGKPVWIARSGKTRIVGLPGNPSSALVTARLFLAPLLAALGGRPMAVALDWQDRKVEADPRQDGDREVFLIAETVGGTVRPVSRQNSGGQSQWALANCLLRSARSRQDSDGTWKVPCLPF</sequence>
<dbReference type="GO" id="GO:0006777">
    <property type="term" value="P:Mo-molybdopterin cofactor biosynthetic process"/>
    <property type="evidence" value="ECO:0007669"/>
    <property type="project" value="UniProtKB-UniRule"/>
</dbReference>
<comment type="similarity">
    <text evidence="2 4">Belongs to the MoeA family.</text>
</comment>
<dbReference type="InterPro" id="IPR036688">
    <property type="entry name" value="MoeA_C_domain_IV_sf"/>
</dbReference>
<dbReference type="Pfam" id="PF03453">
    <property type="entry name" value="MoeA_N"/>
    <property type="match status" value="1"/>
</dbReference>
<comment type="caution">
    <text evidence="6">The sequence shown here is derived from an EMBL/GenBank/DDBJ whole genome shotgun (WGS) entry which is preliminary data.</text>
</comment>
<keyword evidence="4" id="KW-0808">Transferase</keyword>
<evidence type="ECO:0000256" key="1">
    <source>
        <dbReference type="ARBA" id="ARBA00002901"/>
    </source>
</evidence>
<dbReference type="GO" id="GO:0061599">
    <property type="term" value="F:molybdopterin molybdotransferase activity"/>
    <property type="evidence" value="ECO:0007669"/>
    <property type="project" value="UniProtKB-UniRule"/>
</dbReference>
<evidence type="ECO:0000256" key="4">
    <source>
        <dbReference type="RuleBase" id="RU365090"/>
    </source>
</evidence>
<dbReference type="Gene3D" id="3.40.980.10">
    <property type="entry name" value="MoaB/Mog-like domain"/>
    <property type="match status" value="1"/>
</dbReference>
<comment type="pathway">
    <text evidence="4">Cofactor biosynthesis; molybdopterin biosynthesis.</text>
</comment>
<evidence type="ECO:0000256" key="3">
    <source>
        <dbReference type="ARBA" id="ARBA00047317"/>
    </source>
</evidence>
<evidence type="ECO:0000313" key="7">
    <source>
        <dbReference type="Proteomes" id="UP000004728"/>
    </source>
</evidence>
<dbReference type="InParanoid" id="F1Z792"/>
<organism evidence="6 7">
    <name type="scientific">Novosphingobium nitrogenifigens DSM 19370</name>
    <dbReference type="NCBI Taxonomy" id="983920"/>
    <lineage>
        <taxon>Bacteria</taxon>
        <taxon>Pseudomonadati</taxon>
        <taxon>Pseudomonadota</taxon>
        <taxon>Alphaproteobacteria</taxon>
        <taxon>Sphingomonadales</taxon>
        <taxon>Sphingomonadaceae</taxon>
        <taxon>Novosphingobium</taxon>
    </lineage>
</organism>
<dbReference type="UniPathway" id="UPA00344"/>
<evidence type="ECO:0000313" key="6">
    <source>
        <dbReference type="EMBL" id="EGD59510.1"/>
    </source>
</evidence>